<dbReference type="Proteomes" id="UP000722791">
    <property type="component" value="Unassembled WGS sequence"/>
</dbReference>
<proteinExistence type="predicted"/>
<dbReference type="EMBL" id="BNCQ01000019">
    <property type="protein sequence ID" value="GIM05775.1"/>
    <property type="molecule type" value="Genomic_DNA"/>
</dbReference>
<dbReference type="AlphaFoldDB" id="A0A8J4LQH5"/>
<evidence type="ECO:0000313" key="4">
    <source>
        <dbReference type="Proteomes" id="UP000747110"/>
    </source>
</evidence>
<reference evidence="2" key="1">
    <citation type="journal article" date="2021" name="Proc. Natl. Acad. Sci. U.S.A.">
        <title>Three genomes in the algal genus Volvox reveal the fate of a haploid sex-determining region after a transition to homothallism.</title>
        <authorList>
            <person name="Yamamoto K."/>
            <person name="Hamaji T."/>
            <person name="Kawai-Toyooka H."/>
            <person name="Matsuzaki R."/>
            <person name="Takahashi F."/>
            <person name="Nishimura Y."/>
            <person name="Kawachi M."/>
            <person name="Noguchi H."/>
            <person name="Minakuchi Y."/>
            <person name="Umen J.G."/>
            <person name="Toyoda A."/>
            <person name="Nozaki H."/>
        </authorList>
    </citation>
    <scope>NUCLEOTIDE SEQUENCE</scope>
    <source>
        <strain evidence="2">NIES-3785</strain>
        <strain evidence="1">NIES-3786</strain>
    </source>
</reference>
<dbReference type="Proteomes" id="UP000747110">
    <property type="component" value="Unassembled WGS sequence"/>
</dbReference>
<comment type="caution">
    <text evidence="2">The sequence shown here is derived from an EMBL/GenBank/DDBJ whole genome shotgun (WGS) entry which is preliminary data.</text>
</comment>
<evidence type="ECO:0000313" key="1">
    <source>
        <dbReference type="EMBL" id="GIL69735.1"/>
    </source>
</evidence>
<keyword evidence="4" id="KW-1185">Reference proteome</keyword>
<dbReference type="EMBL" id="BNCP01000001">
    <property type="protein sequence ID" value="GIL69735.1"/>
    <property type="molecule type" value="Genomic_DNA"/>
</dbReference>
<gene>
    <name evidence="1" type="ORF">Vretifemale_712</name>
    <name evidence="2" type="ORF">Vretimale_10242</name>
</gene>
<name>A0A8J4LQH5_9CHLO</name>
<sequence length="161" mass="17647">MLRRQVVSCLASCSNSSGAWLYPSFGFIDKDDGKLAHGFGTASQRCPEAAMEPSMALGRKLEKEQGRLRLPWLQGLARCQNSAMGSDVFHSLAPLRRGLGHAIGAISWPHGSAGPMAGACLPSVLLPGASERCITTKTWRRLKIKKHKIRKRRRLNRKAAK</sequence>
<evidence type="ECO:0000313" key="2">
    <source>
        <dbReference type="EMBL" id="GIM05775.1"/>
    </source>
</evidence>
<evidence type="ECO:0000313" key="3">
    <source>
        <dbReference type="Proteomes" id="UP000722791"/>
    </source>
</evidence>
<protein>
    <submittedName>
        <fullName evidence="2">Uncharacterized protein</fullName>
    </submittedName>
</protein>
<organism evidence="2 3">
    <name type="scientific">Volvox reticuliferus</name>
    <dbReference type="NCBI Taxonomy" id="1737510"/>
    <lineage>
        <taxon>Eukaryota</taxon>
        <taxon>Viridiplantae</taxon>
        <taxon>Chlorophyta</taxon>
        <taxon>core chlorophytes</taxon>
        <taxon>Chlorophyceae</taxon>
        <taxon>CS clade</taxon>
        <taxon>Chlamydomonadales</taxon>
        <taxon>Volvocaceae</taxon>
        <taxon>Volvox</taxon>
    </lineage>
</organism>
<accession>A0A8J4LQH5</accession>